<dbReference type="Pfam" id="PF03928">
    <property type="entry name" value="HbpS-like"/>
    <property type="match status" value="1"/>
</dbReference>
<dbReference type="SUPFAM" id="SSF143744">
    <property type="entry name" value="GlcG-like"/>
    <property type="match status" value="1"/>
</dbReference>
<dbReference type="Gene3D" id="3.30.450.150">
    <property type="entry name" value="Haem-degrading domain"/>
    <property type="match status" value="1"/>
</dbReference>
<dbReference type="Proteomes" id="UP000253495">
    <property type="component" value="Unassembled WGS sequence"/>
</dbReference>
<name>A0A368W221_9ACTN</name>
<gene>
    <name evidence="1" type="ORF">DFQ14_102330</name>
</gene>
<dbReference type="PANTHER" id="PTHR34309:SF1">
    <property type="entry name" value="PROTEIN GLCG"/>
    <property type="match status" value="1"/>
</dbReference>
<sequence length="190" mass="19502">MRWSGSTALWPSSTVAEHARACSGRAAVLSPAAALHKQVWSGKVVEDDTLPVRKGHGMATLTLDDARTVIAAAEQKATEIGQPMNIAVVDGGGNLVAHVRMDGAWIGSIDIAINKAWTSRAFDLATRDLAENAQPNQQFYGIHASNGGKVMIFAGGIPLSRDGAVVGAVGVSGGTGEQDQAVAEAGAGAF</sequence>
<dbReference type="EMBL" id="QPJC01000002">
    <property type="protein sequence ID" value="RCW46028.1"/>
    <property type="molecule type" value="Genomic_DNA"/>
</dbReference>
<organism evidence="1 2">
    <name type="scientific">Halopolyspora algeriensis</name>
    <dbReference type="NCBI Taxonomy" id="1500506"/>
    <lineage>
        <taxon>Bacteria</taxon>
        <taxon>Bacillati</taxon>
        <taxon>Actinomycetota</taxon>
        <taxon>Actinomycetes</taxon>
        <taxon>Actinomycetes incertae sedis</taxon>
        <taxon>Halopolyspora</taxon>
    </lineage>
</organism>
<dbReference type="AlphaFoldDB" id="A0A368W221"/>
<keyword evidence="2" id="KW-1185">Reference proteome</keyword>
<proteinExistence type="predicted"/>
<accession>A0A368W221</accession>
<dbReference type="PANTHER" id="PTHR34309">
    <property type="entry name" value="SLR1406 PROTEIN"/>
    <property type="match status" value="1"/>
</dbReference>
<evidence type="ECO:0000313" key="2">
    <source>
        <dbReference type="Proteomes" id="UP000253495"/>
    </source>
</evidence>
<reference evidence="1 2" key="1">
    <citation type="submission" date="2018-07" db="EMBL/GenBank/DDBJ databases">
        <title>Genomic Encyclopedia of Type Strains, Phase III (KMG-III): the genomes of soil and plant-associated and newly described type strains.</title>
        <authorList>
            <person name="Whitman W."/>
        </authorList>
    </citation>
    <scope>NUCLEOTIDE SEQUENCE [LARGE SCALE GENOMIC DNA]</scope>
    <source>
        <strain evidence="1 2">CECT 8575</strain>
    </source>
</reference>
<dbReference type="InterPro" id="IPR052517">
    <property type="entry name" value="GlcG_carb_metab_protein"/>
</dbReference>
<protein>
    <submittedName>
        <fullName evidence="1">Uncharacterized protein GlcG (DUF336 family)</fullName>
    </submittedName>
</protein>
<dbReference type="InterPro" id="IPR005624">
    <property type="entry name" value="PduO/GlcC-like"/>
</dbReference>
<dbReference type="InterPro" id="IPR038084">
    <property type="entry name" value="PduO/GlcC-like_sf"/>
</dbReference>
<comment type="caution">
    <text evidence="1">The sequence shown here is derived from an EMBL/GenBank/DDBJ whole genome shotgun (WGS) entry which is preliminary data.</text>
</comment>
<evidence type="ECO:0000313" key="1">
    <source>
        <dbReference type="EMBL" id="RCW46028.1"/>
    </source>
</evidence>